<gene>
    <name evidence="1" type="primary">orf169c</name>
</gene>
<dbReference type="GeneID" id="10220726"/>
<proteinExistence type="predicted"/>
<dbReference type="RefSeq" id="YP_004222289.1">
    <property type="nucleotide sequence ID" value="NC_015099.1"/>
</dbReference>
<reference evidence="1" key="2">
    <citation type="journal article" date="2011" name="Genome Biol. Evol.">
        <title>Structural and content diversity of mitochondrial genome in beet: a comparative genomic analysis.</title>
        <authorList>
            <person name="Darracq A."/>
            <person name="Varre J.S."/>
            <person name="Marechal-Drouard L."/>
            <person name="Courseaux A."/>
            <person name="Saumitou-Laprade P."/>
            <person name="Oztas S."/>
            <person name="Vacherie B."/>
            <person name="Barbe V.and.Touzet.P."/>
        </authorList>
    </citation>
    <scope>NUCLEOTIDE SEQUENCE</scope>
</reference>
<evidence type="ECO:0000313" key="1">
    <source>
        <dbReference type="EMBL" id="CBJ14109.1"/>
    </source>
</evidence>
<accession>E6ZE94</accession>
<evidence type="ECO:0000313" key="2">
    <source>
        <dbReference type="EMBL" id="CBL52034.1"/>
    </source>
</evidence>
<keyword evidence="1" id="KW-0496">Mitochondrion</keyword>
<dbReference type="EMBL" id="FQ014226">
    <property type="protein sequence ID" value="CBL52034.1"/>
    <property type="molecule type" value="Genomic_DNA"/>
</dbReference>
<dbReference type="EMBL" id="FP885845">
    <property type="protein sequence ID" value="CBJ17516.1"/>
    <property type="molecule type" value="Genomic_DNA"/>
</dbReference>
<sequence length="169" mass="19341">MYRIFSTYNHQTRDQSRARQNRKYHGTSSFTEMELSCWFGVRTSMKVDLLRTTSAVVHISFPSSKQALLGEHSLSYLRSLDADNFLCAQVRLASSPPFSVLGNKETRNQKERREIGPCFPREAAFSQASSRLEVEDCSMRASLFPGLCSPVYAPTHKVIIEKMFPYLFK</sequence>
<dbReference type="AlphaFoldDB" id="E6ZE94"/>
<geneLocation type="mitochondrion" evidence="1"/>
<dbReference type="EMBL" id="FP885834">
    <property type="protein sequence ID" value="CBJ14109.1"/>
    <property type="molecule type" value="Genomic_DNA"/>
</dbReference>
<protein>
    <submittedName>
        <fullName evidence="2">Uncharacterized protein orf169c</fullName>
    </submittedName>
</protein>
<reference evidence="1" key="1">
    <citation type="submission" date="2010-11" db="EMBL/GenBank/DDBJ databases">
        <authorList>
            <person name="Genoscope - CEA"/>
        </authorList>
    </citation>
    <scope>NUCLEOTIDE SEQUENCE</scope>
</reference>
<name>E6ZE94_BETVM</name>
<organism evidence="1">
    <name type="scientific">Beta vulgaris subsp. maritima</name>
    <name type="common">Sea beet</name>
    <name type="synonym">Beta maritima</name>
    <dbReference type="NCBI Taxonomy" id="350892"/>
    <lineage>
        <taxon>Eukaryota</taxon>
        <taxon>Viridiplantae</taxon>
        <taxon>Streptophyta</taxon>
        <taxon>Embryophyta</taxon>
        <taxon>Tracheophyta</taxon>
        <taxon>Spermatophyta</taxon>
        <taxon>Magnoliopsida</taxon>
        <taxon>eudicotyledons</taxon>
        <taxon>Gunneridae</taxon>
        <taxon>Pentapetalae</taxon>
        <taxon>Caryophyllales</taxon>
        <taxon>Chenopodiaceae</taxon>
        <taxon>Betoideae</taxon>
        <taxon>Beta</taxon>
    </lineage>
</organism>